<dbReference type="Pfam" id="PF00873">
    <property type="entry name" value="ACR_tran"/>
    <property type="match status" value="1"/>
</dbReference>
<feature type="transmembrane region" description="Helical" evidence="1">
    <location>
        <begin position="962"/>
        <end position="983"/>
    </location>
</feature>
<comment type="caution">
    <text evidence="2">The sequence shown here is derived from an EMBL/GenBank/DDBJ whole genome shotgun (WGS) entry which is preliminary data.</text>
</comment>
<feature type="transmembrane region" description="Helical" evidence="1">
    <location>
        <begin position="866"/>
        <end position="885"/>
    </location>
</feature>
<keyword evidence="3" id="KW-1185">Reference proteome</keyword>
<feature type="transmembrane region" description="Helical" evidence="1">
    <location>
        <begin position="13"/>
        <end position="33"/>
    </location>
</feature>
<sequence length="1054" mass="118606">MERIVTRFVKYPFYGKMIIALLLIAGITSLVFMKKSFFPQTESKTITVSMVYPGASPKEVEEGITSRIEDAIRGIVGIKEMNSVSSEGFSRVTITTTGEYDLDETLADIKNAVDGIPSFPTGAEKAVIAKRRSTTPAINMVVTGNVELLTLKRYADEIYDDLLRSKKMSQISLSGFPRLELSVEVKEENLRRYNLTFSEISRAIASNNIDISGGTIKNEVEEILIRSRNRSVDPDKIGEIILKANPDGSYLRIRDVASTHFQFQDVPNSTYVNQNPAVYIVVNKLNNEDLKEISEFCNQYVEEFNASHDDAQMIVTFDFVDMLKSRLDLLYKNGGYGLGLVVIALALFLSFRLALWVAWGIPASFLGMFIIANLMGVTINMISLFGMILIIGILVDDGIVIGENIYSHFEKGKSPRRAAIDGTLEVIPAVLTSITTTMVAFSPLLLVTGNMEFLYEMAFVVCGCLFLSLFESFFVLPSHVGNDVVLNVKKKKNAFNRFRDKIEKGIIFMRDKVYADVLNWVVEWRWFVVFTPLALILITYGLFSGGLIKSTFFPNMPFDSFNINVAFKPGSNKDITTAYLKDFEKAVWEVNDDIMNEYNDTTSYIQYTGVSTGSSFSGQENGPHAGNMWVMLRDMEGAPISSFEITNRVKAKIGEVPEAEKFTIGAFNRWGAPVSVSLLGSDLDELNRANQFFQDELRKMASLYNISDNNPLGSREVRLRLKPKAYYLGMDIRTITSQIRQGFFGGQAQRLQEGKDEIKVWVRYPKSDRVFIGQMEDMRIRTPKGAFPLSELIEYDIQRGPVSIQRYNGSREIRVEAELLDPNEPVPPILEYVEANIFPELDNRFPGVRTEYQGQQKRSKEDAEELMLYFSIAFMIIIFIVMIHFRSFTQGIIVLMMVPLGFLGSAWGHGVEGFPVSMLSVWGMVALSGVIINDAVVFLSKYNSLIQEGMLPVSAVKEAGKARFRAIVLTTITTSVGLYPLILENSFQAKFLIPMAIALAYGVLIGTMFILLFFPVLIMILNDLKRYSKQIWEGYKIDPRDVEPKVKESKVNLD</sequence>
<keyword evidence="1" id="KW-0812">Transmembrane</keyword>
<evidence type="ECO:0000313" key="3">
    <source>
        <dbReference type="Proteomes" id="UP000248079"/>
    </source>
</evidence>
<dbReference type="Gene3D" id="3.30.70.1320">
    <property type="entry name" value="Multidrug efflux transporter AcrB pore domain like"/>
    <property type="match status" value="1"/>
</dbReference>
<dbReference type="Gene3D" id="1.20.1640.10">
    <property type="entry name" value="Multidrug efflux transporter AcrB transmembrane domain"/>
    <property type="match status" value="2"/>
</dbReference>
<protein>
    <submittedName>
        <fullName evidence="2">AcrB/AcrD/AcrF family protein</fullName>
    </submittedName>
</protein>
<dbReference type="RefSeq" id="WP_110363749.1">
    <property type="nucleotide sequence ID" value="NZ_QFLI01000015.1"/>
</dbReference>
<organism evidence="2 3">
    <name type="scientific">Marinifilum breve</name>
    <dbReference type="NCBI Taxonomy" id="2184082"/>
    <lineage>
        <taxon>Bacteria</taxon>
        <taxon>Pseudomonadati</taxon>
        <taxon>Bacteroidota</taxon>
        <taxon>Bacteroidia</taxon>
        <taxon>Marinilabiliales</taxon>
        <taxon>Marinifilaceae</taxon>
    </lineage>
</organism>
<dbReference type="SUPFAM" id="SSF82693">
    <property type="entry name" value="Multidrug efflux transporter AcrB pore domain, PN1, PN2, PC1 and PC2 subdomains"/>
    <property type="match status" value="2"/>
</dbReference>
<dbReference type="EMBL" id="QFLI01000015">
    <property type="protein sequence ID" value="PXX95394.1"/>
    <property type="molecule type" value="Genomic_DNA"/>
</dbReference>
<feature type="transmembrane region" description="Helical" evidence="1">
    <location>
        <begin position="921"/>
        <end position="942"/>
    </location>
</feature>
<dbReference type="GO" id="GO:0042910">
    <property type="term" value="F:xenobiotic transmembrane transporter activity"/>
    <property type="evidence" value="ECO:0007669"/>
    <property type="project" value="TreeGrafter"/>
</dbReference>
<reference evidence="2 3" key="1">
    <citation type="submission" date="2018-05" db="EMBL/GenBank/DDBJ databases">
        <title>Marinifilum breve JC075T sp. nov., a marine bacterium isolated from Yongle Blue Hole in the South China Sea.</title>
        <authorList>
            <person name="Fu T."/>
        </authorList>
    </citation>
    <scope>NUCLEOTIDE SEQUENCE [LARGE SCALE GENOMIC DNA]</scope>
    <source>
        <strain evidence="2 3">JC075</strain>
    </source>
</reference>
<keyword evidence="1" id="KW-1133">Transmembrane helix</keyword>
<dbReference type="GO" id="GO:0005886">
    <property type="term" value="C:plasma membrane"/>
    <property type="evidence" value="ECO:0007669"/>
    <property type="project" value="TreeGrafter"/>
</dbReference>
<feature type="transmembrane region" description="Helical" evidence="1">
    <location>
        <begin position="426"/>
        <end position="446"/>
    </location>
</feature>
<dbReference type="PANTHER" id="PTHR32063">
    <property type="match status" value="1"/>
</dbReference>
<dbReference type="Gene3D" id="3.30.70.1430">
    <property type="entry name" value="Multidrug efflux transporter AcrB pore domain"/>
    <property type="match status" value="2"/>
</dbReference>
<dbReference type="InterPro" id="IPR027463">
    <property type="entry name" value="AcrB_DN_DC_subdom"/>
</dbReference>
<accession>A0A2V3ZRS5</accession>
<evidence type="ECO:0000313" key="2">
    <source>
        <dbReference type="EMBL" id="PXX95394.1"/>
    </source>
</evidence>
<dbReference type="SUPFAM" id="SSF82714">
    <property type="entry name" value="Multidrug efflux transporter AcrB TolC docking domain, DN and DC subdomains"/>
    <property type="match status" value="2"/>
</dbReference>
<keyword evidence="1" id="KW-0472">Membrane</keyword>
<dbReference type="Gene3D" id="3.30.70.1440">
    <property type="entry name" value="Multidrug efflux transporter AcrB pore domain"/>
    <property type="match status" value="1"/>
</dbReference>
<feature type="transmembrane region" description="Helical" evidence="1">
    <location>
        <begin position="453"/>
        <end position="476"/>
    </location>
</feature>
<evidence type="ECO:0000256" key="1">
    <source>
        <dbReference type="SAM" id="Phobius"/>
    </source>
</evidence>
<dbReference type="AlphaFoldDB" id="A0A2V3ZRS5"/>
<name>A0A2V3ZRS5_9BACT</name>
<dbReference type="SUPFAM" id="SSF82866">
    <property type="entry name" value="Multidrug efflux transporter AcrB transmembrane domain"/>
    <property type="match status" value="2"/>
</dbReference>
<proteinExistence type="predicted"/>
<dbReference type="InterPro" id="IPR001036">
    <property type="entry name" value="Acrflvin-R"/>
</dbReference>
<dbReference type="Gene3D" id="3.30.2090.10">
    <property type="entry name" value="Multidrug efflux transporter AcrB TolC docking domain, DN and DC subdomains"/>
    <property type="match status" value="2"/>
</dbReference>
<gene>
    <name evidence="2" type="ORF">DF185_22000</name>
</gene>
<dbReference type="PRINTS" id="PR00702">
    <property type="entry name" value="ACRIFLAVINRP"/>
</dbReference>
<dbReference type="Proteomes" id="UP000248079">
    <property type="component" value="Unassembled WGS sequence"/>
</dbReference>
<dbReference type="OrthoDB" id="9798415at2"/>
<dbReference type="PANTHER" id="PTHR32063:SF33">
    <property type="entry name" value="RND SUPERFAMILY EFFLUX PUMP PERMEASE COMPONENT"/>
    <property type="match status" value="1"/>
</dbReference>
<feature type="transmembrane region" description="Helical" evidence="1">
    <location>
        <begin position="524"/>
        <end position="543"/>
    </location>
</feature>
<feature type="transmembrane region" description="Helical" evidence="1">
    <location>
        <begin position="334"/>
        <end position="351"/>
    </location>
</feature>
<feature type="transmembrane region" description="Helical" evidence="1">
    <location>
        <begin position="995"/>
        <end position="1021"/>
    </location>
</feature>